<keyword evidence="1" id="KW-1133">Transmembrane helix</keyword>
<evidence type="ECO:0000256" key="1">
    <source>
        <dbReference type="SAM" id="Phobius"/>
    </source>
</evidence>
<dbReference type="Proteomes" id="UP000198896">
    <property type="component" value="Unassembled WGS sequence"/>
</dbReference>
<feature type="transmembrane region" description="Helical" evidence="1">
    <location>
        <begin position="29"/>
        <end position="46"/>
    </location>
</feature>
<organism evidence="2 3">
    <name type="scientific">Succiniclasticum ruminis DSM 9236</name>
    <dbReference type="NCBI Taxonomy" id="1123323"/>
    <lineage>
        <taxon>Bacteria</taxon>
        <taxon>Bacillati</taxon>
        <taxon>Bacillota</taxon>
        <taxon>Negativicutes</taxon>
        <taxon>Acidaminococcales</taxon>
        <taxon>Acidaminococcaceae</taxon>
        <taxon>Succiniclasticum</taxon>
    </lineage>
</organism>
<accession>A0A1I2DSC7</accession>
<protein>
    <submittedName>
        <fullName evidence="2">Uncharacterized protein</fullName>
    </submittedName>
</protein>
<keyword evidence="1" id="KW-0812">Transmembrane</keyword>
<name>A0A1I2DSC7_9FIRM</name>
<gene>
    <name evidence="2" type="ORF">SAMN05216245_12315</name>
</gene>
<keyword evidence="1" id="KW-0472">Membrane</keyword>
<proteinExistence type="predicted"/>
<dbReference type="EMBL" id="FONL01000023">
    <property type="protein sequence ID" value="SFE83425.1"/>
    <property type="molecule type" value="Genomic_DNA"/>
</dbReference>
<dbReference type="RefSeq" id="WP_177206024.1">
    <property type="nucleotide sequence ID" value="NZ_FONL01000023.1"/>
</dbReference>
<sequence length="49" mass="5833">MLKFGVLHCYVLAILIFLLRRCPELVTGFGFGFMYMVILGIFYHMMDRR</sequence>
<reference evidence="2 3" key="1">
    <citation type="submission" date="2016-10" db="EMBL/GenBank/DDBJ databases">
        <authorList>
            <person name="de Groot N.N."/>
        </authorList>
    </citation>
    <scope>NUCLEOTIDE SEQUENCE [LARGE SCALE GENOMIC DNA]</scope>
    <source>
        <strain evidence="2 3">DSM 9236</strain>
    </source>
</reference>
<dbReference type="STRING" id="1123323.SAMN05216245_12315"/>
<keyword evidence="3" id="KW-1185">Reference proteome</keyword>
<evidence type="ECO:0000313" key="2">
    <source>
        <dbReference type="EMBL" id="SFE83425.1"/>
    </source>
</evidence>
<dbReference type="AlphaFoldDB" id="A0A1I2DSC7"/>
<evidence type="ECO:0000313" key="3">
    <source>
        <dbReference type="Proteomes" id="UP000198896"/>
    </source>
</evidence>